<feature type="region of interest" description="Disordered" evidence="8">
    <location>
        <begin position="1"/>
        <end position="20"/>
    </location>
</feature>
<dbReference type="InterPro" id="IPR035906">
    <property type="entry name" value="MetI-like_sf"/>
</dbReference>
<dbReference type="CDD" id="cd06261">
    <property type="entry name" value="TM_PBP2"/>
    <property type="match status" value="1"/>
</dbReference>
<dbReference type="AlphaFoldDB" id="A0AA37UGJ2"/>
<dbReference type="GO" id="GO:0055085">
    <property type="term" value="P:transmembrane transport"/>
    <property type="evidence" value="ECO:0007669"/>
    <property type="project" value="InterPro"/>
</dbReference>
<evidence type="ECO:0000256" key="3">
    <source>
        <dbReference type="ARBA" id="ARBA00022475"/>
    </source>
</evidence>
<accession>A0AA37UGJ2</accession>
<keyword evidence="4 7" id="KW-0812">Transmembrane</keyword>
<dbReference type="Proteomes" id="UP001157160">
    <property type="component" value="Unassembled WGS sequence"/>
</dbReference>
<comment type="similarity">
    <text evidence="7">Belongs to the binding-protein-dependent transport system permease family.</text>
</comment>
<feature type="transmembrane region" description="Helical" evidence="7">
    <location>
        <begin position="269"/>
        <end position="292"/>
    </location>
</feature>
<evidence type="ECO:0000313" key="10">
    <source>
        <dbReference type="EMBL" id="GMA28388.1"/>
    </source>
</evidence>
<keyword evidence="6 7" id="KW-0472">Membrane</keyword>
<evidence type="ECO:0000256" key="8">
    <source>
        <dbReference type="SAM" id="MobiDB-lite"/>
    </source>
</evidence>
<comment type="caution">
    <text evidence="10">The sequence shown here is derived from an EMBL/GenBank/DDBJ whole genome shotgun (WGS) entry which is preliminary data.</text>
</comment>
<feature type="transmembrane region" description="Helical" evidence="7">
    <location>
        <begin position="34"/>
        <end position="54"/>
    </location>
</feature>
<feature type="domain" description="ABC transmembrane type-1" evidence="9">
    <location>
        <begin position="86"/>
        <end position="296"/>
    </location>
</feature>
<keyword evidence="5 7" id="KW-1133">Transmembrane helix</keyword>
<reference evidence="10 11" key="1">
    <citation type="journal article" date="2014" name="Int. J. Syst. Evol. Microbiol.">
        <title>Complete genome sequence of Corynebacterium casei LMG S-19264T (=DSM 44701T), isolated from a smear-ripened cheese.</title>
        <authorList>
            <consortium name="US DOE Joint Genome Institute (JGI-PGF)"/>
            <person name="Walter F."/>
            <person name="Albersmeier A."/>
            <person name="Kalinowski J."/>
            <person name="Ruckert C."/>
        </authorList>
    </citation>
    <scope>NUCLEOTIDE SEQUENCE [LARGE SCALE GENOMIC DNA]</scope>
    <source>
        <strain evidence="10 11">NBRC 112289</strain>
    </source>
</reference>
<evidence type="ECO:0000256" key="4">
    <source>
        <dbReference type="ARBA" id="ARBA00022692"/>
    </source>
</evidence>
<evidence type="ECO:0000313" key="11">
    <source>
        <dbReference type="Proteomes" id="UP001157160"/>
    </source>
</evidence>
<keyword evidence="3" id="KW-1003">Cell membrane</keyword>
<dbReference type="SUPFAM" id="SSF161098">
    <property type="entry name" value="MetI-like"/>
    <property type="match status" value="1"/>
</dbReference>
<dbReference type="GO" id="GO:0005886">
    <property type="term" value="C:plasma membrane"/>
    <property type="evidence" value="ECO:0007669"/>
    <property type="project" value="UniProtKB-SubCell"/>
</dbReference>
<feature type="transmembrane region" description="Helical" evidence="7">
    <location>
        <begin position="119"/>
        <end position="140"/>
    </location>
</feature>
<comment type="subcellular location">
    <subcellularLocation>
        <location evidence="1 7">Cell membrane</location>
        <topology evidence="1 7">Multi-pass membrane protein</topology>
    </subcellularLocation>
</comment>
<dbReference type="RefSeq" id="WP_284231738.1">
    <property type="nucleotide sequence ID" value="NZ_BSUL01000001.1"/>
</dbReference>
<dbReference type="PROSITE" id="PS50928">
    <property type="entry name" value="ABC_TM1"/>
    <property type="match status" value="1"/>
</dbReference>
<sequence length="312" mass="33042">MPSAAPRARRGTTQARRVGQHEAGRPGAVWALPAALYFVLFALLPLGFAVWLSFTSYNGIRLAPPRFIGLENWTRLVADPVVLGSVGTTLTLVVVAVATQVPLGLLTGVWAAGPQRFRAVIGALYFIPLLMSTAAVSVLWSSLIDPNFGLPNALPFLFGDGNLLGDKGSALGVVAFIYLWGATPLYTLIFQGAARTIPLSLYQAAQLDGAGIVRQFFSITLPQLRNTIITVSILIVVGTFTAFDIILILTRGGPDNGTAILPFLMYEQAFVSFDLGYGSAIAVVLVVLAAVVSTVMVKITGYADMAGTQEGI</sequence>
<keyword evidence="11" id="KW-1185">Reference proteome</keyword>
<evidence type="ECO:0000259" key="9">
    <source>
        <dbReference type="PROSITE" id="PS50928"/>
    </source>
</evidence>
<name>A0AA37UGJ2_9MICO</name>
<dbReference type="InterPro" id="IPR000515">
    <property type="entry name" value="MetI-like"/>
</dbReference>
<feature type="transmembrane region" description="Helical" evidence="7">
    <location>
        <begin position="228"/>
        <end position="249"/>
    </location>
</feature>
<evidence type="ECO:0000256" key="5">
    <source>
        <dbReference type="ARBA" id="ARBA00022989"/>
    </source>
</evidence>
<feature type="transmembrane region" description="Helical" evidence="7">
    <location>
        <begin position="90"/>
        <end position="112"/>
    </location>
</feature>
<dbReference type="Gene3D" id="1.10.3720.10">
    <property type="entry name" value="MetI-like"/>
    <property type="match status" value="1"/>
</dbReference>
<protein>
    <submittedName>
        <fullName evidence="10">ABC transporter</fullName>
    </submittedName>
</protein>
<dbReference type="Pfam" id="PF00528">
    <property type="entry name" value="BPD_transp_1"/>
    <property type="match status" value="1"/>
</dbReference>
<dbReference type="EMBL" id="BSUL01000001">
    <property type="protein sequence ID" value="GMA28388.1"/>
    <property type="molecule type" value="Genomic_DNA"/>
</dbReference>
<gene>
    <name evidence="10" type="ORF">GCM10025874_16410</name>
</gene>
<evidence type="ECO:0000256" key="1">
    <source>
        <dbReference type="ARBA" id="ARBA00004651"/>
    </source>
</evidence>
<evidence type="ECO:0000256" key="6">
    <source>
        <dbReference type="ARBA" id="ARBA00023136"/>
    </source>
</evidence>
<dbReference type="InterPro" id="IPR051393">
    <property type="entry name" value="ABC_transporter_permease"/>
</dbReference>
<keyword evidence="2 7" id="KW-0813">Transport</keyword>
<proteinExistence type="inferred from homology"/>
<evidence type="ECO:0000256" key="2">
    <source>
        <dbReference type="ARBA" id="ARBA00022448"/>
    </source>
</evidence>
<evidence type="ECO:0000256" key="7">
    <source>
        <dbReference type="RuleBase" id="RU363032"/>
    </source>
</evidence>
<dbReference type="PANTHER" id="PTHR30193">
    <property type="entry name" value="ABC TRANSPORTER PERMEASE PROTEIN"/>
    <property type="match status" value="1"/>
</dbReference>
<feature type="transmembrane region" description="Helical" evidence="7">
    <location>
        <begin position="170"/>
        <end position="190"/>
    </location>
</feature>
<dbReference type="PANTHER" id="PTHR30193:SF37">
    <property type="entry name" value="INNER MEMBRANE ABC TRANSPORTER PERMEASE PROTEIN YCJO"/>
    <property type="match status" value="1"/>
</dbReference>
<organism evidence="10 11">
    <name type="scientific">Arenivirga flava</name>
    <dbReference type="NCBI Taxonomy" id="1930060"/>
    <lineage>
        <taxon>Bacteria</taxon>
        <taxon>Bacillati</taxon>
        <taxon>Actinomycetota</taxon>
        <taxon>Actinomycetes</taxon>
        <taxon>Micrococcales</taxon>
        <taxon>Microbacteriaceae</taxon>
        <taxon>Arenivirga</taxon>
    </lineage>
</organism>